<reference evidence="2" key="1">
    <citation type="journal article" date="2019" name="Int. J. Syst. Evol. Microbiol.">
        <title>The Global Catalogue of Microorganisms (GCM) 10K type strain sequencing project: providing services to taxonomists for standard genome sequencing and annotation.</title>
        <authorList>
            <consortium name="The Broad Institute Genomics Platform"/>
            <consortium name="The Broad Institute Genome Sequencing Center for Infectious Disease"/>
            <person name="Wu L."/>
            <person name="Ma J."/>
        </authorList>
    </citation>
    <scope>NUCLEOTIDE SEQUENCE [LARGE SCALE GENOMIC DNA]</scope>
    <source>
        <strain evidence="2">CGMCC 4.7677</strain>
    </source>
</reference>
<dbReference type="EMBL" id="BNAU01000001">
    <property type="protein sequence ID" value="GHE85503.1"/>
    <property type="molecule type" value="Genomic_DNA"/>
</dbReference>
<keyword evidence="2" id="KW-1185">Reference proteome</keyword>
<dbReference type="Proteomes" id="UP000605897">
    <property type="component" value="Unassembled WGS sequence"/>
</dbReference>
<dbReference type="InterPro" id="IPR012349">
    <property type="entry name" value="Split_barrel_FMN-bd"/>
</dbReference>
<evidence type="ECO:0008006" key="3">
    <source>
        <dbReference type="Google" id="ProtNLM"/>
    </source>
</evidence>
<evidence type="ECO:0000313" key="1">
    <source>
        <dbReference type="EMBL" id="GHE85503.1"/>
    </source>
</evidence>
<gene>
    <name evidence="1" type="ORF">GCM10017786_16910</name>
</gene>
<comment type="caution">
    <text evidence="1">The sequence shown here is derived from an EMBL/GenBank/DDBJ whole genome shotgun (WGS) entry which is preliminary data.</text>
</comment>
<dbReference type="Gene3D" id="2.30.110.10">
    <property type="entry name" value="Electron Transport, Fmn-binding Protein, Chain A"/>
    <property type="match status" value="1"/>
</dbReference>
<sequence>MTPVEDRAFWILTGPWAKLLDHIRDDPAVAITVDTCDTTTGLVRQVLARGEAEVLPFDADRGWRKPSRYLGPDETRWDRRFRDYLRDDPAERGTVWLRLRPARLTAADLSYQV</sequence>
<name>A0ABQ3IIG5_9PSEU</name>
<proteinExistence type="predicted"/>
<dbReference type="SUPFAM" id="SSF50475">
    <property type="entry name" value="FMN-binding split barrel"/>
    <property type="match status" value="1"/>
</dbReference>
<evidence type="ECO:0000313" key="2">
    <source>
        <dbReference type="Proteomes" id="UP000605897"/>
    </source>
</evidence>
<organism evidence="1 2">
    <name type="scientific">Amycolatopsis deserti</name>
    <dbReference type="NCBI Taxonomy" id="185696"/>
    <lineage>
        <taxon>Bacteria</taxon>
        <taxon>Bacillati</taxon>
        <taxon>Actinomycetota</taxon>
        <taxon>Actinomycetes</taxon>
        <taxon>Pseudonocardiales</taxon>
        <taxon>Pseudonocardiaceae</taxon>
        <taxon>Amycolatopsis</taxon>
    </lineage>
</organism>
<protein>
    <recommendedName>
        <fullName evidence="3">Pyridoxamine 5'-phosphate oxidase</fullName>
    </recommendedName>
</protein>
<dbReference type="RefSeq" id="WP_191243847.1">
    <property type="nucleotide sequence ID" value="NZ_BNAU01000001.1"/>
</dbReference>
<accession>A0ABQ3IIG5</accession>